<comment type="similarity">
    <text evidence="4">Belongs to the trans-sulfuration enzymes family.</text>
</comment>
<keyword evidence="6" id="KW-1185">Reference proteome</keyword>
<dbReference type="InterPro" id="IPR015422">
    <property type="entry name" value="PyrdxlP-dep_Trfase_small"/>
</dbReference>
<keyword evidence="5" id="KW-0456">Lyase</keyword>
<dbReference type="EMBL" id="FOSR01000001">
    <property type="protein sequence ID" value="SFK21613.1"/>
    <property type="molecule type" value="Genomic_DNA"/>
</dbReference>
<dbReference type="SUPFAM" id="SSF53383">
    <property type="entry name" value="PLP-dependent transferases"/>
    <property type="match status" value="1"/>
</dbReference>
<dbReference type="InterPro" id="IPR015424">
    <property type="entry name" value="PyrdxlP-dep_Trfase"/>
</dbReference>
<dbReference type="Pfam" id="PF01053">
    <property type="entry name" value="Cys_Met_Meta_PP"/>
    <property type="match status" value="1"/>
</dbReference>
<accession>A0A1I3XQ48</accession>
<evidence type="ECO:0000313" key="6">
    <source>
        <dbReference type="Proteomes" id="UP000198725"/>
    </source>
</evidence>
<dbReference type="PANTHER" id="PTHR11808">
    <property type="entry name" value="TRANS-SULFURATION ENZYME FAMILY MEMBER"/>
    <property type="match status" value="1"/>
</dbReference>
<reference evidence="6" key="1">
    <citation type="submission" date="2016-10" db="EMBL/GenBank/DDBJ databases">
        <authorList>
            <person name="Varghese N."/>
            <person name="Submissions S."/>
        </authorList>
    </citation>
    <scope>NUCLEOTIDE SEQUENCE [LARGE SCALE GENOMIC DNA]</scope>
    <source>
        <strain evidence="6">MO64</strain>
    </source>
</reference>
<proteinExistence type="inferred from homology"/>
<dbReference type="GO" id="GO:0030170">
    <property type="term" value="F:pyridoxal phosphate binding"/>
    <property type="evidence" value="ECO:0007669"/>
    <property type="project" value="InterPro"/>
</dbReference>
<dbReference type="InterPro" id="IPR000277">
    <property type="entry name" value="Cys/Met-Metab_PyrdxlP-dep_enz"/>
</dbReference>
<dbReference type="InterPro" id="IPR015421">
    <property type="entry name" value="PyrdxlP-dep_Trfase_major"/>
</dbReference>
<evidence type="ECO:0000256" key="1">
    <source>
        <dbReference type="ARBA" id="ARBA00001933"/>
    </source>
</evidence>
<dbReference type="Gene3D" id="3.90.1150.10">
    <property type="entry name" value="Aspartate Aminotransferase, domain 1"/>
    <property type="match status" value="1"/>
</dbReference>
<dbReference type="GO" id="GO:0004123">
    <property type="term" value="F:cystathionine gamma-lyase activity"/>
    <property type="evidence" value="ECO:0007669"/>
    <property type="project" value="TreeGrafter"/>
</dbReference>
<sequence length="399" mass="41353">MRESTQSHPDTLGVHAGREDFAELGVHAPPLDLSTTYPVRDLDVGTASFDALVGGEAKAANPIYARLHNPTVARFEDALATLEGTSDAVAFGSGMAAMSACLLAAGQRGKHVLGVRPLYGTSDHLMNSGLLGIKTHWVEPGEIAAAINDDTALVVIETPANPTLDLIDIAAVVKAARGVPVLVDSTFATPVLQQPAALGATLVLHSATKFIGGHGDVIAGVVACNAEWASALRQVRAATGGLLHPLGAYLLHRGLQTLGLRVRQAQANAQYVAERLVKHPAVAKVCYPGLGTVANAHLVGTQMRGPGSLLAFEMHGGHAAAAAVMSAVRLATPAVSLGSVDTLIQHPAGLTHRVVDAETQRRHGITPGLLRLSVGIEHADDIWADLEQALDAARQAEAA</sequence>
<protein>
    <submittedName>
        <fullName evidence="5">Methionine-gamma-lyase</fullName>
    </submittedName>
</protein>
<dbReference type="GO" id="GO:0005737">
    <property type="term" value="C:cytoplasm"/>
    <property type="evidence" value="ECO:0007669"/>
    <property type="project" value="TreeGrafter"/>
</dbReference>
<dbReference type="PANTHER" id="PTHR11808:SF85">
    <property type="entry name" value="CYSTATHIONINE GAMMA-LYASE-RELATED"/>
    <property type="match status" value="1"/>
</dbReference>
<dbReference type="AlphaFoldDB" id="A0A1I3XQ48"/>
<dbReference type="Proteomes" id="UP000198725">
    <property type="component" value="Unassembled WGS sequence"/>
</dbReference>
<dbReference type="CDD" id="cd00614">
    <property type="entry name" value="CGS_like"/>
    <property type="match status" value="1"/>
</dbReference>
<dbReference type="Gene3D" id="3.40.640.10">
    <property type="entry name" value="Type I PLP-dependent aspartate aminotransferase-like (Major domain)"/>
    <property type="match status" value="1"/>
</dbReference>
<dbReference type="GO" id="GO:0019343">
    <property type="term" value="P:cysteine biosynthetic process via cystathionine"/>
    <property type="evidence" value="ECO:0007669"/>
    <property type="project" value="TreeGrafter"/>
</dbReference>
<dbReference type="PIRSF" id="PIRSF001434">
    <property type="entry name" value="CGS"/>
    <property type="match status" value="1"/>
</dbReference>
<dbReference type="FunFam" id="3.40.640.10:FF:000046">
    <property type="entry name" value="Cystathionine gamma-lyase"/>
    <property type="match status" value="1"/>
</dbReference>
<comment type="cofactor">
    <cofactor evidence="1 4">
        <name>pyridoxal 5'-phosphate</name>
        <dbReference type="ChEBI" id="CHEBI:597326"/>
    </cofactor>
</comment>
<evidence type="ECO:0000313" key="5">
    <source>
        <dbReference type="EMBL" id="SFK21613.1"/>
    </source>
</evidence>
<feature type="modified residue" description="N6-(pyridoxal phosphate)lysine" evidence="3">
    <location>
        <position position="209"/>
    </location>
</feature>
<dbReference type="RefSeq" id="WP_092700366.1">
    <property type="nucleotide sequence ID" value="NZ_FOSR01000001.1"/>
</dbReference>
<keyword evidence="2 3" id="KW-0663">Pyridoxal phosphate</keyword>
<dbReference type="GO" id="GO:0019346">
    <property type="term" value="P:transsulfuration"/>
    <property type="evidence" value="ECO:0007669"/>
    <property type="project" value="InterPro"/>
</dbReference>
<evidence type="ECO:0000256" key="4">
    <source>
        <dbReference type="RuleBase" id="RU362118"/>
    </source>
</evidence>
<evidence type="ECO:0000256" key="3">
    <source>
        <dbReference type="PIRSR" id="PIRSR001434-2"/>
    </source>
</evidence>
<evidence type="ECO:0000256" key="2">
    <source>
        <dbReference type="ARBA" id="ARBA00022898"/>
    </source>
</evidence>
<name>A0A1I3XQ48_9GAMM</name>
<gene>
    <name evidence="5" type="ORF">SAMN05192579_10198</name>
</gene>
<organism evidence="5 6">
    <name type="scientific">Rhodanobacter glycinis</name>
    <dbReference type="NCBI Taxonomy" id="582702"/>
    <lineage>
        <taxon>Bacteria</taxon>
        <taxon>Pseudomonadati</taxon>
        <taxon>Pseudomonadota</taxon>
        <taxon>Gammaproteobacteria</taxon>
        <taxon>Lysobacterales</taxon>
        <taxon>Rhodanobacteraceae</taxon>
        <taxon>Rhodanobacter</taxon>
    </lineage>
</organism>